<dbReference type="Pfam" id="PF11967">
    <property type="entry name" value="RecO_N"/>
    <property type="match status" value="1"/>
</dbReference>
<dbReference type="HAMAP" id="MF_00201">
    <property type="entry name" value="RecO"/>
    <property type="match status" value="1"/>
</dbReference>
<evidence type="ECO:0000256" key="4">
    <source>
        <dbReference type="ARBA" id="ARBA00023172"/>
    </source>
</evidence>
<dbReference type="InterPro" id="IPR037278">
    <property type="entry name" value="ARFGAP/RecO"/>
</dbReference>
<evidence type="ECO:0000313" key="8">
    <source>
        <dbReference type="EMBL" id="MPM61079.1"/>
    </source>
</evidence>
<evidence type="ECO:0000256" key="1">
    <source>
        <dbReference type="ARBA" id="ARBA00007452"/>
    </source>
</evidence>
<dbReference type="InterPro" id="IPR012340">
    <property type="entry name" value="NA-bd_OB-fold"/>
</dbReference>
<keyword evidence="3" id="KW-0227">DNA damage</keyword>
<dbReference type="NCBIfam" id="TIGR00613">
    <property type="entry name" value="reco"/>
    <property type="match status" value="1"/>
</dbReference>
<evidence type="ECO:0000256" key="3">
    <source>
        <dbReference type="ARBA" id="ARBA00022763"/>
    </source>
</evidence>
<dbReference type="GO" id="GO:0006310">
    <property type="term" value="P:DNA recombination"/>
    <property type="evidence" value="ECO:0007669"/>
    <property type="project" value="UniProtKB-KW"/>
</dbReference>
<keyword evidence="5" id="KW-0234">DNA repair</keyword>
<gene>
    <name evidence="8" type="primary">recO_31</name>
    <name evidence="8" type="ORF">SDC9_107933</name>
</gene>
<dbReference type="EMBL" id="VSSQ01018140">
    <property type="protein sequence ID" value="MPM61079.1"/>
    <property type="molecule type" value="Genomic_DNA"/>
</dbReference>
<comment type="caution">
    <text evidence="8">The sequence shown here is derived from an EMBL/GenBank/DDBJ whole genome shotgun (WGS) entry which is preliminary data.</text>
</comment>
<comment type="similarity">
    <text evidence="1">Belongs to the RecO family.</text>
</comment>
<evidence type="ECO:0000256" key="6">
    <source>
        <dbReference type="ARBA" id="ARBA00033409"/>
    </source>
</evidence>
<dbReference type="GO" id="GO:0006302">
    <property type="term" value="P:double-strand break repair"/>
    <property type="evidence" value="ECO:0007669"/>
    <property type="project" value="TreeGrafter"/>
</dbReference>
<protein>
    <recommendedName>
        <fullName evidence="2">DNA repair protein RecO</fullName>
    </recommendedName>
    <alternativeName>
        <fullName evidence="6">Recombination protein O</fullName>
    </alternativeName>
</protein>
<feature type="domain" description="DNA replication/recombination mediator RecO N-terminal" evidence="7">
    <location>
        <begin position="1"/>
        <end position="80"/>
    </location>
</feature>
<dbReference type="SUPFAM" id="SSF57863">
    <property type="entry name" value="ArfGap/RecO-like zinc finger"/>
    <property type="match status" value="1"/>
</dbReference>
<evidence type="ECO:0000256" key="5">
    <source>
        <dbReference type="ARBA" id="ARBA00023204"/>
    </source>
</evidence>
<dbReference type="InterPro" id="IPR022572">
    <property type="entry name" value="DNA_rep/recomb_RecO_N"/>
</dbReference>
<keyword evidence="4" id="KW-0233">DNA recombination</keyword>
<dbReference type="GO" id="GO:0043590">
    <property type="term" value="C:bacterial nucleoid"/>
    <property type="evidence" value="ECO:0007669"/>
    <property type="project" value="TreeGrafter"/>
</dbReference>
<dbReference type="PANTHER" id="PTHR33991">
    <property type="entry name" value="DNA REPAIR PROTEIN RECO"/>
    <property type="match status" value="1"/>
</dbReference>
<dbReference type="PANTHER" id="PTHR33991:SF1">
    <property type="entry name" value="DNA REPAIR PROTEIN RECO"/>
    <property type="match status" value="1"/>
</dbReference>
<dbReference type="AlphaFoldDB" id="A0A645B6J3"/>
<name>A0A645B6J3_9ZZZZ</name>
<dbReference type="InterPro" id="IPR003717">
    <property type="entry name" value="RecO"/>
</dbReference>
<dbReference type="Gene3D" id="1.20.1440.120">
    <property type="entry name" value="Recombination protein O, C-terminal domain"/>
    <property type="match status" value="1"/>
</dbReference>
<organism evidence="8">
    <name type="scientific">bioreactor metagenome</name>
    <dbReference type="NCBI Taxonomy" id="1076179"/>
    <lineage>
        <taxon>unclassified sequences</taxon>
        <taxon>metagenomes</taxon>
        <taxon>ecological metagenomes</taxon>
    </lineage>
</organism>
<dbReference type="SUPFAM" id="SSF50249">
    <property type="entry name" value="Nucleic acid-binding proteins"/>
    <property type="match status" value="1"/>
</dbReference>
<evidence type="ECO:0000259" key="7">
    <source>
        <dbReference type="Pfam" id="PF11967"/>
    </source>
</evidence>
<dbReference type="InterPro" id="IPR042242">
    <property type="entry name" value="RecO_C"/>
</dbReference>
<reference evidence="8" key="1">
    <citation type="submission" date="2019-08" db="EMBL/GenBank/DDBJ databases">
        <authorList>
            <person name="Kucharzyk K."/>
            <person name="Murdoch R.W."/>
            <person name="Higgins S."/>
            <person name="Loffler F."/>
        </authorList>
    </citation>
    <scope>NUCLEOTIDE SEQUENCE</scope>
</reference>
<accession>A0A645B6J3</accession>
<sequence>MNEKTEGIVLKQSDYKDNDYLLSVITPGYGLISLVARGAKKNSSKNSYACSPLTLADFLFDDHYPSTLHALHSATVTDTYKNIREDLLKVAAANVMLDMTGLILKETEGDAEIGPATYQLLKACLSYLNVSVHVNIALGIFLSNMLEIMGISPQVDGCCVCGNPKIVGISISDGGFVCADCKSDSIIYSVETLRKFRLLNKAKPINFTVLETYEPYEFPIIAILYQYLKEYGDINLTSWTFLSDLVIHK</sequence>
<proteinExistence type="inferred from homology"/>
<dbReference type="Gene3D" id="2.40.50.140">
    <property type="entry name" value="Nucleic acid-binding proteins"/>
    <property type="match status" value="1"/>
</dbReference>
<dbReference type="Gene3D" id="6.20.220.20">
    <property type="entry name" value="Recombination protein O, zinc-binding domain"/>
    <property type="match status" value="1"/>
</dbReference>
<dbReference type="Pfam" id="PF02565">
    <property type="entry name" value="RecO_C"/>
    <property type="match status" value="1"/>
</dbReference>
<evidence type="ECO:0000256" key="2">
    <source>
        <dbReference type="ARBA" id="ARBA00021310"/>
    </source>
</evidence>